<dbReference type="InterPro" id="IPR006311">
    <property type="entry name" value="TAT_signal"/>
</dbReference>
<dbReference type="InterPro" id="IPR046540">
    <property type="entry name" value="DMFA2_C"/>
</dbReference>
<proteinExistence type="predicted"/>
<dbReference type="EMBL" id="CP036266">
    <property type="protein sequence ID" value="QDT19004.1"/>
    <property type="molecule type" value="Genomic_DNA"/>
</dbReference>
<gene>
    <name evidence="2" type="ORF">HG66A1_07670</name>
</gene>
<reference evidence="2 3" key="1">
    <citation type="submission" date="2019-02" db="EMBL/GenBank/DDBJ databases">
        <title>Deep-cultivation of Planctomycetes and their phenomic and genomic characterization uncovers novel biology.</title>
        <authorList>
            <person name="Wiegand S."/>
            <person name="Jogler M."/>
            <person name="Boedeker C."/>
            <person name="Pinto D."/>
            <person name="Vollmers J."/>
            <person name="Rivas-Marin E."/>
            <person name="Kohn T."/>
            <person name="Peeters S.H."/>
            <person name="Heuer A."/>
            <person name="Rast P."/>
            <person name="Oberbeckmann S."/>
            <person name="Bunk B."/>
            <person name="Jeske O."/>
            <person name="Meyerdierks A."/>
            <person name="Storesund J.E."/>
            <person name="Kallscheuer N."/>
            <person name="Luecker S."/>
            <person name="Lage O.M."/>
            <person name="Pohl T."/>
            <person name="Merkel B.J."/>
            <person name="Hornburger P."/>
            <person name="Mueller R.-W."/>
            <person name="Bruemmer F."/>
            <person name="Labrenz M."/>
            <person name="Spormann A.M."/>
            <person name="Op den Camp H."/>
            <person name="Overmann J."/>
            <person name="Amann R."/>
            <person name="Jetten M.S.M."/>
            <person name="Mascher T."/>
            <person name="Medema M.H."/>
            <person name="Devos D.P."/>
            <person name="Kaster A.-K."/>
            <person name="Ovreas L."/>
            <person name="Rohde M."/>
            <person name="Galperin M.Y."/>
            <person name="Jogler C."/>
        </authorList>
    </citation>
    <scope>NUCLEOTIDE SEQUENCE [LARGE SCALE GENOMIC DNA]</scope>
    <source>
        <strain evidence="2 3">HG66A1</strain>
    </source>
</reference>
<sequence length="509" mass="57249">MKEIDADRRNLLKGAVATSLASLAGNFSLNSAHAAKADPDLIHRENLKEGSTDWQLTRVMLDSRNGFRSSKIEGYCSKQSVAAGEPIDIMVSTRPAQEFKIEIFRTGYYGGRGARLMTTLGPFEGKPQPVPQPGKKNLHECHWDSAVTLTIPDDWPSGVYLGRLSTLKDKTGHGYWQSYVVFIVKDDRPADILFQCSDNTWQAYNKWPSNYSVYTHPKGNQGPWADVSFDRPYSKYAQIYENPQSLGSGEWLCFEFPFAYWLEKHGYDVTYCSNSDMITPDHGLKCKSFLSVGHDEYWDIRQYESAVKMRDAGVNLLFFSGNSVCWVTPLMNSTDGRPKRIMFRGGPYGGKYKYAEDRERDNGPFPHRGPDEGYLMGSRNVDPVNGGGDWVCELPDHWIFAGTGMKKGDSIPGLIGWEYHGDPPQDIPGLEVVAKGTALQGGVNPQEWTATIYPGPKNNFVFNASTIFWCQDLSSPPGHMLPWSHWSRPHGPDERVQRITHNIIRRAIS</sequence>
<keyword evidence="3" id="KW-1185">Reference proteome</keyword>
<dbReference type="RefSeq" id="WP_145180912.1">
    <property type="nucleotide sequence ID" value="NZ_CP036266.1"/>
</dbReference>
<dbReference type="Pfam" id="PF20254">
    <property type="entry name" value="DMFA2_C"/>
    <property type="match status" value="1"/>
</dbReference>
<evidence type="ECO:0000313" key="2">
    <source>
        <dbReference type="EMBL" id="QDT19004.1"/>
    </source>
</evidence>
<evidence type="ECO:0000313" key="3">
    <source>
        <dbReference type="Proteomes" id="UP000320421"/>
    </source>
</evidence>
<accession>A0A517PHY9</accession>
<protein>
    <recommendedName>
        <fullName evidence="1">N,N-dimethylformamidase beta subunit-like C-terminal domain-containing protein</fullName>
    </recommendedName>
</protein>
<feature type="domain" description="N,N-dimethylformamidase beta subunit-like C-terminal" evidence="1">
    <location>
        <begin position="101"/>
        <end position="474"/>
    </location>
</feature>
<dbReference type="OrthoDB" id="505641at2"/>
<dbReference type="PROSITE" id="PS51318">
    <property type="entry name" value="TAT"/>
    <property type="match status" value="1"/>
</dbReference>
<evidence type="ECO:0000259" key="1">
    <source>
        <dbReference type="Pfam" id="PF20254"/>
    </source>
</evidence>
<dbReference type="Proteomes" id="UP000320421">
    <property type="component" value="Chromosome"/>
</dbReference>
<dbReference type="AlphaFoldDB" id="A0A517PHY9"/>
<name>A0A517PHY9_9PLAN</name>
<organism evidence="2 3">
    <name type="scientific">Gimesia chilikensis</name>
    <dbReference type="NCBI Taxonomy" id="2605989"/>
    <lineage>
        <taxon>Bacteria</taxon>
        <taxon>Pseudomonadati</taxon>
        <taxon>Planctomycetota</taxon>
        <taxon>Planctomycetia</taxon>
        <taxon>Planctomycetales</taxon>
        <taxon>Planctomycetaceae</taxon>
        <taxon>Gimesia</taxon>
    </lineage>
</organism>